<reference evidence="1" key="1">
    <citation type="submission" date="2021-05" db="EMBL/GenBank/DDBJ databases">
        <authorList>
            <person name="Alioto T."/>
            <person name="Alioto T."/>
            <person name="Gomez Garrido J."/>
        </authorList>
    </citation>
    <scope>NUCLEOTIDE SEQUENCE</scope>
</reference>
<dbReference type="EMBL" id="HBUF01444679">
    <property type="protein sequence ID" value="CAG6743220.1"/>
    <property type="molecule type" value="Transcribed_RNA"/>
</dbReference>
<name>A0A8D9E961_9HEMI</name>
<proteinExistence type="predicted"/>
<organism evidence="1">
    <name type="scientific">Cacopsylla melanoneura</name>
    <dbReference type="NCBI Taxonomy" id="428564"/>
    <lineage>
        <taxon>Eukaryota</taxon>
        <taxon>Metazoa</taxon>
        <taxon>Ecdysozoa</taxon>
        <taxon>Arthropoda</taxon>
        <taxon>Hexapoda</taxon>
        <taxon>Insecta</taxon>
        <taxon>Pterygota</taxon>
        <taxon>Neoptera</taxon>
        <taxon>Paraneoptera</taxon>
        <taxon>Hemiptera</taxon>
        <taxon>Sternorrhyncha</taxon>
        <taxon>Psylloidea</taxon>
        <taxon>Psyllidae</taxon>
        <taxon>Psyllinae</taxon>
        <taxon>Cacopsylla</taxon>
    </lineage>
</organism>
<dbReference type="AlphaFoldDB" id="A0A8D9E961"/>
<sequence>MGTGLRMTRPSSGEGDVTDSQIISSTIGELGSSRLSSLDSSTLKPRPQVLSISGYLNGLQGTESLDSFGDNSDGCFSSGRQIHWRGIEIEAEDTFSICSSFMEGRCNFSSQGLSIAFNRKASYTGRSSNPSKSSFSL</sequence>
<protein>
    <submittedName>
        <fullName evidence="1">Uncharacterized protein</fullName>
    </submittedName>
</protein>
<accession>A0A8D9E961</accession>
<dbReference type="EMBL" id="HBUF01444678">
    <property type="protein sequence ID" value="CAG6743219.1"/>
    <property type="molecule type" value="Transcribed_RNA"/>
</dbReference>
<evidence type="ECO:0000313" key="1">
    <source>
        <dbReference type="EMBL" id="CAG6743220.1"/>
    </source>
</evidence>